<keyword evidence="2" id="KW-0479">Metal-binding</keyword>
<feature type="domain" description="Sulfatase N-terminal" evidence="5">
    <location>
        <begin position="3"/>
        <end position="412"/>
    </location>
</feature>
<evidence type="ECO:0000313" key="7">
    <source>
        <dbReference type="Proteomes" id="UP000584374"/>
    </source>
</evidence>
<evidence type="ECO:0000313" key="6">
    <source>
        <dbReference type="EMBL" id="MBB5156506.1"/>
    </source>
</evidence>
<evidence type="ECO:0000259" key="5">
    <source>
        <dbReference type="Pfam" id="PF00884"/>
    </source>
</evidence>
<accession>A0A840Q7S9</accession>
<protein>
    <submittedName>
        <fullName evidence="6">Arylsulfatase</fullName>
        <ecNumber evidence="6">3.1.6.1</ecNumber>
    </submittedName>
</protein>
<comment type="caution">
    <text evidence="6">The sequence shown here is derived from an EMBL/GenBank/DDBJ whole genome shotgun (WGS) entry which is preliminary data.</text>
</comment>
<dbReference type="PROSITE" id="PS00149">
    <property type="entry name" value="SULFATASE_2"/>
    <property type="match status" value="1"/>
</dbReference>
<dbReference type="Gene3D" id="3.40.720.10">
    <property type="entry name" value="Alkaline Phosphatase, subunit A"/>
    <property type="match status" value="1"/>
</dbReference>
<sequence length="531" mass="59080">MTNVVLVLADDLGYSDLGCYGGEIRTPNLDAIGRSGVRFSNFYNTARCSPSRASLLTGLHPHQTGIGVLTSNDTPRGYLGSLNDRCATTAEILGAAGYATGMSGKWHLSSEVHTPCAAWPTRRGFDHFFGTLTGCGSYYAPGTLTRGERDASAEFDTPGFFYTDAITTDAVEFVHRSASQPHPFFLYVAYTAPHWPLHAPEADIDSYQGTYDDGWDALRKARLGRLVREGILPEDTELTDRDPTQPPWSAVTDQRWEARRMQTYAAMVERMDRGIGRLRAALEETGQWENTLFVFLSDNGASAEDIGDEHYQSLRNRPENFPGTTRSGEQVFLGNHPESDPGPEDTYASYGTAWANLSNTPFRRYKRWTHEGGIAAPCIVHWPHGGLAAGTVQHAPFQLVDVLPTVLEAAGVDYPQRRQQVELPPLQGVSMLPALRGAESEPHTLFWEHTGNTAVRDGQWKLVREHSQPWELYDVHTDRSELHDLAAERPDLVSKLEIQWEEWASRVGVLPWDDVIALYRERGQTSQHANG</sequence>
<dbReference type="GO" id="GO:0004065">
    <property type="term" value="F:arylsulfatase activity"/>
    <property type="evidence" value="ECO:0007669"/>
    <property type="project" value="UniProtKB-EC"/>
</dbReference>
<keyword evidence="3 6" id="KW-0378">Hydrolase</keyword>
<keyword evidence="7" id="KW-1185">Reference proteome</keyword>
<dbReference type="SUPFAM" id="SSF53649">
    <property type="entry name" value="Alkaline phosphatase-like"/>
    <property type="match status" value="1"/>
</dbReference>
<dbReference type="AlphaFoldDB" id="A0A840Q7S9"/>
<dbReference type="InterPro" id="IPR017850">
    <property type="entry name" value="Alkaline_phosphatase_core_sf"/>
</dbReference>
<dbReference type="InterPro" id="IPR050738">
    <property type="entry name" value="Sulfatase"/>
</dbReference>
<organism evidence="6 7">
    <name type="scientific">Saccharopolyspora phatthalungensis</name>
    <dbReference type="NCBI Taxonomy" id="664693"/>
    <lineage>
        <taxon>Bacteria</taxon>
        <taxon>Bacillati</taxon>
        <taxon>Actinomycetota</taxon>
        <taxon>Actinomycetes</taxon>
        <taxon>Pseudonocardiales</taxon>
        <taxon>Pseudonocardiaceae</taxon>
        <taxon>Saccharopolyspora</taxon>
    </lineage>
</organism>
<gene>
    <name evidence="6" type="ORF">BJ970_004040</name>
</gene>
<dbReference type="Proteomes" id="UP000584374">
    <property type="component" value="Unassembled WGS sequence"/>
</dbReference>
<comment type="similarity">
    <text evidence="1">Belongs to the sulfatase family.</text>
</comment>
<evidence type="ECO:0000256" key="4">
    <source>
        <dbReference type="ARBA" id="ARBA00022837"/>
    </source>
</evidence>
<evidence type="ECO:0000256" key="1">
    <source>
        <dbReference type="ARBA" id="ARBA00008779"/>
    </source>
</evidence>
<dbReference type="InterPro" id="IPR024607">
    <property type="entry name" value="Sulfatase_CS"/>
</dbReference>
<dbReference type="RefSeq" id="WP_184727638.1">
    <property type="nucleotide sequence ID" value="NZ_JACHIW010000001.1"/>
</dbReference>
<dbReference type="InterPro" id="IPR000917">
    <property type="entry name" value="Sulfatase_N"/>
</dbReference>
<dbReference type="CDD" id="cd16025">
    <property type="entry name" value="PAS_like"/>
    <property type="match status" value="1"/>
</dbReference>
<dbReference type="Pfam" id="PF00884">
    <property type="entry name" value="Sulfatase"/>
    <property type="match status" value="1"/>
</dbReference>
<dbReference type="PANTHER" id="PTHR42693:SF53">
    <property type="entry name" value="ENDO-4-O-SULFATASE"/>
    <property type="match status" value="1"/>
</dbReference>
<dbReference type="EMBL" id="JACHIW010000001">
    <property type="protein sequence ID" value="MBB5156506.1"/>
    <property type="molecule type" value="Genomic_DNA"/>
</dbReference>
<dbReference type="Gene3D" id="3.30.1120.10">
    <property type="match status" value="1"/>
</dbReference>
<name>A0A840Q7S9_9PSEU</name>
<dbReference type="EC" id="3.1.6.1" evidence="6"/>
<proteinExistence type="inferred from homology"/>
<evidence type="ECO:0000256" key="2">
    <source>
        <dbReference type="ARBA" id="ARBA00022723"/>
    </source>
</evidence>
<dbReference type="PANTHER" id="PTHR42693">
    <property type="entry name" value="ARYLSULFATASE FAMILY MEMBER"/>
    <property type="match status" value="1"/>
</dbReference>
<evidence type="ECO:0000256" key="3">
    <source>
        <dbReference type="ARBA" id="ARBA00022801"/>
    </source>
</evidence>
<dbReference type="GO" id="GO:0046872">
    <property type="term" value="F:metal ion binding"/>
    <property type="evidence" value="ECO:0007669"/>
    <property type="project" value="UniProtKB-KW"/>
</dbReference>
<keyword evidence="4" id="KW-0106">Calcium</keyword>
<reference evidence="6 7" key="1">
    <citation type="submission" date="2020-08" db="EMBL/GenBank/DDBJ databases">
        <title>Sequencing the genomes of 1000 actinobacteria strains.</title>
        <authorList>
            <person name="Klenk H.-P."/>
        </authorList>
    </citation>
    <scope>NUCLEOTIDE SEQUENCE [LARGE SCALE GENOMIC DNA]</scope>
    <source>
        <strain evidence="6 7">DSM 45584</strain>
    </source>
</reference>